<sequence length="128" mass="14071">MRAHQQEFSAKGARIAAIGLGGADYARLFREETGITFPLLIDEQREAYRAAELRKANILHLFRGDNAKGRERAKAAGHRQHALHALTQDPFQLGASFVFGPGDVDRFMHASETFSDNAPVDDLLAAVP</sequence>
<organism evidence="1 2">
    <name type="scientific">Candidatus Korobacter versatilis</name>
    <dbReference type="NCBI Taxonomy" id="658062"/>
    <lineage>
        <taxon>Bacteria</taxon>
        <taxon>Pseudomonadati</taxon>
        <taxon>Acidobacteriota</taxon>
        <taxon>Terriglobia</taxon>
        <taxon>Terriglobales</taxon>
        <taxon>Candidatus Korobacteraceae</taxon>
        <taxon>Candidatus Korobacter</taxon>
    </lineage>
</organism>
<gene>
    <name evidence="1" type="ORF">HYX28_02590</name>
</gene>
<dbReference type="EMBL" id="JACPNR010000004">
    <property type="protein sequence ID" value="MBI2677648.1"/>
    <property type="molecule type" value="Genomic_DNA"/>
</dbReference>
<dbReference type="SUPFAM" id="SSF52833">
    <property type="entry name" value="Thioredoxin-like"/>
    <property type="match status" value="1"/>
</dbReference>
<accession>A0A932A6K5</accession>
<dbReference type="Proteomes" id="UP000779809">
    <property type="component" value="Unassembled WGS sequence"/>
</dbReference>
<reference evidence="1" key="1">
    <citation type="submission" date="2020-07" db="EMBL/GenBank/DDBJ databases">
        <title>Huge and variable diversity of episymbiotic CPR bacteria and DPANN archaea in groundwater ecosystems.</title>
        <authorList>
            <person name="He C.Y."/>
            <person name="Keren R."/>
            <person name="Whittaker M."/>
            <person name="Farag I.F."/>
            <person name="Doudna J."/>
            <person name="Cate J.H.D."/>
            <person name="Banfield J.F."/>
        </authorList>
    </citation>
    <scope>NUCLEOTIDE SEQUENCE</scope>
    <source>
        <strain evidence="1">NC_groundwater_580_Pr5_B-0.1um_64_19</strain>
    </source>
</reference>
<dbReference type="InterPro" id="IPR032801">
    <property type="entry name" value="PXL2A/B/C"/>
</dbReference>
<dbReference type="InterPro" id="IPR036249">
    <property type="entry name" value="Thioredoxin-like_sf"/>
</dbReference>
<protein>
    <submittedName>
        <fullName evidence="1">AhpC/TSA family protein</fullName>
    </submittedName>
</protein>
<dbReference type="AlphaFoldDB" id="A0A932A6K5"/>
<dbReference type="Pfam" id="PF13911">
    <property type="entry name" value="AhpC-TSA_2"/>
    <property type="match status" value="1"/>
</dbReference>
<comment type="caution">
    <text evidence="1">The sequence shown here is derived from an EMBL/GenBank/DDBJ whole genome shotgun (WGS) entry which is preliminary data.</text>
</comment>
<evidence type="ECO:0000313" key="1">
    <source>
        <dbReference type="EMBL" id="MBI2677648.1"/>
    </source>
</evidence>
<dbReference type="Gene3D" id="3.40.30.10">
    <property type="entry name" value="Glutaredoxin"/>
    <property type="match status" value="1"/>
</dbReference>
<evidence type="ECO:0000313" key="2">
    <source>
        <dbReference type="Proteomes" id="UP000779809"/>
    </source>
</evidence>
<proteinExistence type="predicted"/>
<name>A0A932A6K5_9BACT</name>